<dbReference type="InterPro" id="IPR003660">
    <property type="entry name" value="HAMP_dom"/>
</dbReference>
<keyword evidence="14" id="KW-1185">Reference proteome</keyword>
<dbReference type="PROSITE" id="PS50885">
    <property type="entry name" value="HAMP"/>
    <property type="match status" value="1"/>
</dbReference>
<dbReference type="PANTHER" id="PTHR44936:SF10">
    <property type="entry name" value="SENSOR PROTEIN RSTB"/>
    <property type="match status" value="1"/>
</dbReference>
<name>A0A7W8X7T4_9HYPH</name>
<accession>A0A7W8X7T4</accession>
<dbReference type="Gene3D" id="1.10.287.130">
    <property type="match status" value="1"/>
</dbReference>
<feature type="domain" description="HAMP" evidence="12">
    <location>
        <begin position="158"/>
        <end position="210"/>
    </location>
</feature>
<dbReference type="GO" id="GO:0005886">
    <property type="term" value="C:plasma membrane"/>
    <property type="evidence" value="ECO:0007669"/>
    <property type="project" value="UniProtKB-SubCell"/>
</dbReference>
<dbReference type="Proteomes" id="UP000585507">
    <property type="component" value="Unassembled WGS sequence"/>
</dbReference>
<dbReference type="InterPro" id="IPR003661">
    <property type="entry name" value="HisK_dim/P_dom"/>
</dbReference>
<keyword evidence="8 13" id="KW-0418">Kinase</keyword>
<keyword evidence="9" id="KW-0067">ATP-binding</keyword>
<comment type="caution">
    <text evidence="13">The sequence shown here is derived from an EMBL/GenBank/DDBJ whole genome shotgun (WGS) entry which is preliminary data.</text>
</comment>
<dbReference type="AlphaFoldDB" id="A0A7W8X7T4"/>
<keyword evidence="7" id="KW-0547">Nucleotide-binding</keyword>
<dbReference type="InterPro" id="IPR004358">
    <property type="entry name" value="Sig_transdc_His_kin-like_C"/>
</dbReference>
<dbReference type="CDD" id="cd00082">
    <property type="entry name" value="HisKA"/>
    <property type="match status" value="1"/>
</dbReference>
<protein>
    <recommendedName>
        <fullName evidence="3">histidine kinase</fullName>
        <ecNumber evidence="3">2.7.13.3</ecNumber>
    </recommendedName>
</protein>
<evidence type="ECO:0000256" key="4">
    <source>
        <dbReference type="ARBA" id="ARBA00022475"/>
    </source>
</evidence>
<evidence type="ECO:0000256" key="5">
    <source>
        <dbReference type="ARBA" id="ARBA00022553"/>
    </source>
</evidence>
<evidence type="ECO:0000259" key="11">
    <source>
        <dbReference type="PROSITE" id="PS50109"/>
    </source>
</evidence>
<dbReference type="InterPro" id="IPR036890">
    <property type="entry name" value="HATPase_C_sf"/>
</dbReference>
<comment type="catalytic activity">
    <reaction evidence="1">
        <text>ATP + protein L-histidine = ADP + protein N-phospho-L-histidine.</text>
        <dbReference type="EC" id="2.7.13.3"/>
    </reaction>
</comment>
<reference evidence="13 14" key="1">
    <citation type="submission" date="2020-08" db="EMBL/GenBank/DDBJ databases">
        <title>Genomic Encyclopedia of Type Strains, Phase IV (KMG-V): Genome sequencing to study the core and pangenomes of soil and plant-associated prokaryotes.</title>
        <authorList>
            <person name="Whitman W."/>
        </authorList>
    </citation>
    <scope>NUCLEOTIDE SEQUENCE [LARGE SCALE GENOMIC DNA]</scope>
    <source>
        <strain evidence="13 14">SEMIA 4084</strain>
    </source>
</reference>
<dbReference type="SMART" id="SM00387">
    <property type="entry name" value="HATPase_c"/>
    <property type="match status" value="1"/>
</dbReference>
<dbReference type="CDD" id="cd00075">
    <property type="entry name" value="HATPase"/>
    <property type="match status" value="1"/>
</dbReference>
<feature type="transmembrane region" description="Helical" evidence="10">
    <location>
        <begin position="135"/>
        <end position="156"/>
    </location>
</feature>
<feature type="domain" description="Histidine kinase" evidence="11">
    <location>
        <begin position="218"/>
        <end position="417"/>
    </location>
</feature>
<evidence type="ECO:0000256" key="2">
    <source>
        <dbReference type="ARBA" id="ARBA00004651"/>
    </source>
</evidence>
<dbReference type="SUPFAM" id="SSF55874">
    <property type="entry name" value="ATPase domain of HSP90 chaperone/DNA topoisomerase II/histidine kinase"/>
    <property type="match status" value="1"/>
</dbReference>
<keyword evidence="10" id="KW-0812">Transmembrane</keyword>
<dbReference type="GO" id="GO:0005524">
    <property type="term" value="F:ATP binding"/>
    <property type="evidence" value="ECO:0007669"/>
    <property type="project" value="UniProtKB-KW"/>
</dbReference>
<keyword evidence="6" id="KW-0808">Transferase</keyword>
<dbReference type="GO" id="GO:0000155">
    <property type="term" value="F:phosphorelay sensor kinase activity"/>
    <property type="evidence" value="ECO:0007669"/>
    <property type="project" value="InterPro"/>
</dbReference>
<proteinExistence type="predicted"/>
<keyword evidence="10" id="KW-1133">Transmembrane helix</keyword>
<dbReference type="PANTHER" id="PTHR44936">
    <property type="entry name" value="SENSOR PROTEIN CREC"/>
    <property type="match status" value="1"/>
</dbReference>
<sequence length="421" mass="46245">MWSLRTRFTALLVISVVLVLVVAAFVTATLLRKPPEAMFDRALAEKAELTSLLLRADPSVAEKMHIRIRERPPQYRIDREETEHVRAEASREGYTSETLVLESFGPHSKAIAVRLDGDRWAYLDFPGPGPGPFPFLPLAAYLALVATGMAGIAIYASNVMMRPLRILDETIAKIRPDGIIPELPETGPMEVRTTAKTINRLSTRLNAAVSSRMRMIAAAGHDMRTPMTRMRLRAEFVSDGDDRQSWLKDLEELDHIADSAIRLVREEVSPAAQEEVSLDAVLRSVAEEIRETELPVEQGAIARALVKGAPFALKRAIRNLVVNAATHGRGAAVVLSSNGEEAELTISDSGPGIPQNLLDRVFEPFFRVDQARRQLVPGAGLGLAISREIIENHGGSITIVNRREGGLLQTVRLPLCTPAQD</sequence>
<evidence type="ECO:0000259" key="12">
    <source>
        <dbReference type="PROSITE" id="PS50885"/>
    </source>
</evidence>
<keyword evidence="5" id="KW-0597">Phosphoprotein</keyword>
<gene>
    <name evidence="13" type="ORF">GGD55_002153</name>
</gene>
<dbReference type="InterPro" id="IPR036097">
    <property type="entry name" value="HisK_dim/P_sf"/>
</dbReference>
<evidence type="ECO:0000256" key="1">
    <source>
        <dbReference type="ARBA" id="ARBA00000085"/>
    </source>
</evidence>
<dbReference type="InterPro" id="IPR050980">
    <property type="entry name" value="2C_sensor_his_kinase"/>
</dbReference>
<organism evidence="13 14">
    <name type="scientific">Rhizobium giardinii</name>
    <dbReference type="NCBI Taxonomy" id="56731"/>
    <lineage>
        <taxon>Bacteria</taxon>
        <taxon>Pseudomonadati</taxon>
        <taxon>Pseudomonadota</taxon>
        <taxon>Alphaproteobacteria</taxon>
        <taxon>Hyphomicrobiales</taxon>
        <taxon>Rhizobiaceae</taxon>
        <taxon>Rhizobium/Agrobacterium group</taxon>
        <taxon>Rhizobium</taxon>
    </lineage>
</organism>
<dbReference type="PROSITE" id="PS50109">
    <property type="entry name" value="HIS_KIN"/>
    <property type="match status" value="1"/>
</dbReference>
<dbReference type="Pfam" id="PF02518">
    <property type="entry name" value="HATPase_c"/>
    <property type="match status" value="1"/>
</dbReference>
<dbReference type="RefSeq" id="WP_018328033.1">
    <property type="nucleotide sequence ID" value="NZ_JACHBK010000004.1"/>
</dbReference>
<keyword evidence="10" id="KW-0472">Membrane</keyword>
<evidence type="ECO:0000256" key="10">
    <source>
        <dbReference type="SAM" id="Phobius"/>
    </source>
</evidence>
<evidence type="ECO:0000256" key="3">
    <source>
        <dbReference type="ARBA" id="ARBA00012438"/>
    </source>
</evidence>
<comment type="subcellular location">
    <subcellularLocation>
        <location evidence="2">Cell membrane</location>
        <topology evidence="2">Multi-pass membrane protein</topology>
    </subcellularLocation>
</comment>
<evidence type="ECO:0000313" key="13">
    <source>
        <dbReference type="EMBL" id="MBB5535459.1"/>
    </source>
</evidence>
<dbReference type="EC" id="2.7.13.3" evidence="3"/>
<evidence type="ECO:0000313" key="14">
    <source>
        <dbReference type="Proteomes" id="UP000585507"/>
    </source>
</evidence>
<dbReference type="SUPFAM" id="SSF47384">
    <property type="entry name" value="Homodimeric domain of signal transducing histidine kinase"/>
    <property type="match status" value="1"/>
</dbReference>
<evidence type="ECO:0000256" key="6">
    <source>
        <dbReference type="ARBA" id="ARBA00022679"/>
    </source>
</evidence>
<keyword evidence="4" id="KW-1003">Cell membrane</keyword>
<dbReference type="PRINTS" id="PR00344">
    <property type="entry name" value="BCTRLSENSOR"/>
</dbReference>
<evidence type="ECO:0000256" key="9">
    <source>
        <dbReference type="ARBA" id="ARBA00022840"/>
    </source>
</evidence>
<dbReference type="InterPro" id="IPR003594">
    <property type="entry name" value="HATPase_dom"/>
</dbReference>
<dbReference type="Gene3D" id="3.30.565.10">
    <property type="entry name" value="Histidine kinase-like ATPase, C-terminal domain"/>
    <property type="match status" value="1"/>
</dbReference>
<dbReference type="InterPro" id="IPR005467">
    <property type="entry name" value="His_kinase_dom"/>
</dbReference>
<dbReference type="EMBL" id="JACHBK010000004">
    <property type="protein sequence ID" value="MBB5535459.1"/>
    <property type="molecule type" value="Genomic_DNA"/>
</dbReference>
<evidence type="ECO:0000256" key="7">
    <source>
        <dbReference type="ARBA" id="ARBA00022741"/>
    </source>
</evidence>
<evidence type="ECO:0000256" key="8">
    <source>
        <dbReference type="ARBA" id="ARBA00022777"/>
    </source>
</evidence>